<evidence type="ECO:0000313" key="12">
    <source>
        <dbReference type="Proteomes" id="UP000231292"/>
    </source>
</evidence>
<dbReference type="GO" id="GO:0015889">
    <property type="term" value="P:cobalamin transport"/>
    <property type="evidence" value="ECO:0007669"/>
    <property type="project" value="TreeGrafter"/>
</dbReference>
<dbReference type="Pfam" id="PF00593">
    <property type="entry name" value="TonB_dep_Rec_b-barrel"/>
    <property type="match status" value="1"/>
</dbReference>
<dbReference type="InterPro" id="IPR036942">
    <property type="entry name" value="Beta-barrel_TonB_sf"/>
</dbReference>
<name>A0A2G9YK35_9BACT</name>
<evidence type="ECO:0000259" key="10">
    <source>
        <dbReference type="Pfam" id="PF00593"/>
    </source>
</evidence>
<evidence type="ECO:0000256" key="6">
    <source>
        <dbReference type="ARBA" id="ARBA00023077"/>
    </source>
</evidence>
<evidence type="ECO:0000256" key="2">
    <source>
        <dbReference type="ARBA" id="ARBA00022448"/>
    </source>
</evidence>
<proteinExistence type="inferred from homology"/>
<keyword evidence="4 9" id="KW-0812">Transmembrane</keyword>
<dbReference type="InterPro" id="IPR000531">
    <property type="entry name" value="Beta-barrel_TonB"/>
</dbReference>
<protein>
    <recommendedName>
        <fullName evidence="10">TonB-dependent receptor-like beta-barrel domain-containing protein</fullName>
    </recommendedName>
</protein>
<accession>A0A2G9YK35</accession>
<comment type="caution">
    <text evidence="11">The sequence shown here is derived from an EMBL/GenBank/DDBJ whole genome shotgun (WGS) entry which is preliminary data.</text>
</comment>
<comment type="similarity">
    <text evidence="9">Belongs to the TonB-dependent receptor family.</text>
</comment>
<evidence type="ECO:0000256" key="7">
    <source>
        <dbReference type="ARBA" id="ARBA00023136"/>
    </source>
</evidence>
<evidence type="ECO:0000256" key="4">
    <source>
        <dbReference type="ARBA" id="ARBA00022692"/>
    </source>
</evidence>
<feature type="domain" description="TonB-dependent receptor-like beta-barrel" evidence="10">
    <location>
        <begin position="22"/>
        <end position="393"/>
    </location>
</feature>
<keyword evidence="6" id="KW-0798">TonB box</keyword>
<dbReference type="Gene3D" id="2.40.170.20">
    <property type="entry name" value="TonB-dependent receptor, beta-barrel domain"/>
    <property type="match status" value="1"/>
</dbReference>
<keyword evidence="8 9" id="KW-0998">Cell outer membrane</keyword>
<dbReference type="SUPFAM" id="SSF56935">
    <property type="entry name" value="Porins"/>
    <property type="match status" value="1"/>
</dbReference>
<dbReference type="EMBL" id="PCRK01000055">
    <property type="protein sequence ID" value="PIP19502.1"/>
    <property type="molecule type" value="Genomic_DNA"/>
</dbReference>
<organism evidence="11 12">
    <name type="scientific">Candidatus Sherwoodlollariibacterium unditelluris</name>
    <dbReference type="NCBI Taxonomy" id="1974757"/>
    <lineage>
        <taxon>Bacteria</taxon>
        <taxon>Pseudomonadati</taxon>
        <taxon>Candidatus Omnitrophota</taxon>
        <taxon>Candidatus Sherwoodlollariibacterium</taxon>
    </lineage>
</organism>
<gene>
    <name evidence="11" type="ORF">COX41_02480</name>
</gene>
<evidence type="ECO:0000256" key="5">
    <source>
        <dbReference type="ARBA" id="ARBA00022729"/>
    </source>
</evidence>
<sequence>MKGLGVRLSIENRQSAGYREDTDFKKFTTSFASSLDLPQGSFDLNFGYQQKEFGAYDFYTPGQGYPSKEWTRTYLLDSGFNLNKGDLIIKPNFLWRRHFDRFVLDKRVPSYFTSNHRTDTYTPNIYFQKETGVLGKVGLGLEYGEERITSTALGRHNRGHRSIFFDDARDLTWKLSSGLSFRFDDFSGFGKVYTGSFNLRYEIVEQQFLRLGVSRSMRAPSFTELYYDDHKTTVGNSSLSSEKSLNYEAGYEIKKDKLLAGSTLFLRQENDFIDWVESNAGSNKFQAENIPGANVFGIESRLELELSENINLKTNYTYINKSVDDNGYLYKYGQNYARHLLNSELIFKLPFITQSLGFTYKQKPGRNGWFLLNSRTDYPLNKNVEVFLSITNILNLEYQEIEGIPQPGRWIEG</sequence>
<evidence type="ECO:0000256" key="9">
    <source>
        <dbReference type="PROSITE-ProRule" id="PRU01360"/>
    </source>
</evidence>
<keyword evidence="2 9" id="KW-0813">Transport</keyword>
<dbReference type="PROSITE" id="PS52016">
    <property type="entry name" value="TONB_DEPENDENT_REC_3"/>
    <property type="match status" value="1"/>
</dbReference>
<dbReference type="PANTHER" id="PTHR30069:SF53">
    <property type="entry name" value="COLICIN I RECEPTOR-RELATED"/>
    <property type="match status" value="1"/>
</dbReference>
<dbReference type="PANTHER" id="PTHR30069">
    <property type="entry name" value="TONB-DEPENDENT OUTER MEMBRANE RECEPTOR"/>
    <property type="match status" value="1"/>
</dbReference>
<dbReference type="Proteomes" id="UP000231292">
    <property type="component" value="Unassembled WGS sequence"/>
</dbReference>
<dbReference type="InterPro" id="IPR039426">
    <property type="entry name" value="TonB-dep_rcpt-like"/>
</dbReference>
<reference evidence="11 12" key="1">
    <citation type="submission" date="2017-09" db="EMBL/GenBank/DDBJ databases">
        <title>Depth-based differentiation of microbial function through sediment-hosted aquifers and enrichment of novel symbionts in the deep terrestrial subsurface.</title>
        <authorList>
            <person name="Probst A.J."/>
            <person name="Ladd B."/>
            <person name="Jarett J.K."/>
            <person name="Geller-Mcgrath D.E."/>
            <person name="Sieber C.M."/>
            <person name="Emerson J.B."/>
            <person name="Anantharaman K."/>
            <person name="Thomas B.C."/>
            <person name="Malmstrom R."/>
            <person name="Stieglmeier M."/>
            <person name="Klingl A."/>
            <person name="Woyke T."/>
            <person name="Ryan C.M."/>
            <person name="Banfield J.F."/>
        </authorList>
    </citation>
    <scope>NUCLEOTIDE SEQUENCE [LARGE SCALE GENOMIC DNA]</scope>
    <source>
        <strain evidence="11">CG23_combo_of_CG06-09_8_20_14_all_41_10</strain>
    </source>
</reference>
<dbReference type="AlphaFoldDB" id="A0A2G9YK35"/>
<evidence type="ECO:0000256" key="1">
    <source>
        <dbReference type="ARBA" id="ARBA00004571"/>
    </source>
</evidence>
<keyword evidence="7 9" id="KW-0472">Membrane</keyword>
<comment type="subcellular location">
    <subcellularLocation>
        <location evidence="1 9">Cell outer membrane</location>
        <topology evidence="1 9">Multi-pass membrane protein</topology>
    </subcellularLocation>
</comment>
<evidence type="ECO:0000256" key="8">
    <source>
        <dbReference type="ARBA" id="ARBA00023237"/>
    </source>
</evidence>
<dbReference type="GO" id="GO:0009279">
    <property type="term" value="C:cell outer membrane"/>
    <property type="evidence" value="ECO:0007669"/>
    <property type="project" value="UniProtKB-SubCell"/>
</dbReference>
<keyword evidence="3 9" id="KW-1134">Transmembrane beta strand</keyword>
<evidence type="ECO:0000313" key="11">
    <source>
        <dbReference type="EMBL" id="PIP19502.1"/>
    </source>
</evidence>
<evidence type="ECO:0000256" key="3">
    <source>
        <dbReference type="ARBA" id="ARBA00022452"/>
    </source>
</evidence>
<keyword evidence="5" id="KW-0732">Signal</keyword>